<evidence type="ECO:0000256" key="1">
    <source>
        <dbReference type="ARBA" id="ARBA00005594"/>
    </source>
</evidence>
<dbReference type="PRINTS" id="PR01038">
    <property type="entry name" value="TRNASYNTHARG"/>
</dbReference>
<evidence type="ECO:0000256" key="10">
    <source>
        <dbReference type="RuleBase" id="RU363038"/>
    </source>
</evidence>
<proteinExistence type="inferred from homology"/>
<dbReference type="PROSITE" id="PS00178">
    <property type="entry name" value="AA_TRNA_LIGASE_I"/>
    <property type="match status" value="1"/>
</dbReference>
<dbReference type="InterPro" id="IPR036695">
    <property type="entry name" value="Arg-tRNA-synth_N_sf"/>
</dbReference>
<comment type="similarity">
    <text evidence="1 9 10">Belongs to the class-I aminoacyl-tRNA synthetase family.</text>
</comment>
<gene>
    <name evidence="9" type="primary">argS</name>
    <name evidence="13" type="ORF">DXN05_10840</name>
</gene>
<dbReference type="PANTHER" id="PTHR11956:SF5">
    <property type="entry name" value="ARGININE--TRNA LIGASE, CYTOPLASMIC"/>
    <property type="match status" value="1"/>
</dbReference>
<dbReference type="GO" id="GO:0005524">
    <property type="term" value="F:ATP binding"/>
    <property type="evidence" value="ECO:0007669"/>
    <property type="project" value="UniProtKB-UniRule"/>
</dbReference>
<evidence type="ECO:0000256" key="5">
    <source>
        <dbReference type="ARBA" id="ARBA00022840"/>
    </source>
</evidence>
<dbReference type="Pfam" id="PF00750">
    <property type="entry name" value="tRNA-synt_1d"/>
    <property type="match status" value="2"/>
</dbReference>
<dbReference type="InterPro" id="IPR008909">
    <property type="entry name" value="DALR_anticod-bd"/>
</dbReference>
<reference evidence="13 14" key="1">
    <citation type="submission" date="2018-08" db="EMBL/GenBank/DDBJ databases">
        <title>Chitinophagaceae sp. K23C18032701, a novel bacterium isolated from forest soil.</title>
        <authorList>
            <person name="Wang C."/>
        </authorList>
    </citation>
    <scope>NUCLEOTIDE SEQUENCE [LARGE SCALE GENOMIC DNA]</scope>
    <source>
        <strain evidence="13 14">K23C18032701</strain>
    </source>
</reference>
<dbReference type="GO" id="GO:0006420">
    <property type="term" value="P:arginyl-tRNA aminoacylation"/>
    <property type="evidence" value="ECO:0007669"/>
    <property type="project" value="UniProtKB-UniRule"/>
</dbReference>
<dbReference type="Proteomes" id="UP000261284">
    <property type="component" value="Unassembled WGS sequence"/>
</dbReference>
<evidence type="ECO:0000256" key="2">
    <source>
        <dbReference type="ARBA" id="ARBA00022490"/>
    </source>
</evidence>
<dbReference type="HAMAP" id="MF_00123">
    <property type="entry name" value="Arg_tRNA_synth"/>
    <property type="match status" value="1"/>
</dbReference>
<keyword evidence="6 9" id="KW-0648">Protein biosynthesis</keyword>
<dbReference type="SMART" id="SM00836">
    <property type="entry name" value="DALR_1"/>
    <property type="match status" value="1"/>
</dbReference>
<comment type="subcellular location">
    <subcellularLocation>
        <location evidence="9">Cytoplasm</location>
    </subcellularLocation>
</comment>
<accession>A0A3E1NJR8</accession>
<dbReference type="Gene3D" id="3.40.50.620">
    <property type="entry name" value="HUPs"/>
    <property type="match status" value="1"/>
</dbReference>
<name>A0A3E1NJR8_9BACT</name>
<dbReference type="SUPFAM" id="SSF55190">
    <property type="entry name" value="Arginyl-tRNA synthetase (ArgRS), N-terminal 'additional' domain"/>
    <property type="match status" value="1"/>
</dbReference>
<dbReference type="OrthoDB" id="9805987at2"/>
<keyword evidence="4 9" id="KW-0547">Nucleotide-binding</keyword>
<evidence type="ECO:0000256" key="7">
    <source>
        <dbReference type="ARBA" id="ARBA00023146"/>
    </source>
</evidence>
<keyword evidence="3 9" id="KW-0436">Ligase</keyword>
<evidence type="ECO:0000313" key="14">
    <source>
        <dbReference type="Proteomes" id="UP000261284"/>
    </source>
</evidence>
<dbReference type="Gene3D" id="3.30.1360.70">
    <property type="entry name" value="Arginyl tRNA synthetase N-terminal domain"/>
    <property type="match status" value="1"/>
</dbReference>
<keyword evidence="5 9" id="KW-0067">ATP-binding</keyword>
<dbReference type="InterPro" id="IPR009080">
    <property type="entry name" value="tRNAsynth_Ia_anticodon-bd"/>
</dbReference>
<feature type="domain" description="DALR anticodon binding" evidence="11">
    <location>
        <begin position="530"/>
        <end position="645"/>
    </location>
</feature>
<dbReference type="InterPro" id="IPR014729">
    <property type="entry name" value="Rossmann-like_a/b/a_fold"/>
</dbReference>
<dbReference type="GO" id="GO:0005737">
    <property type="term" value="C:cytoplasm"/>
    <property type="evidence" value="ECO:0007669"/>
    <property type="project" value="UniProtKB-SubCell"/>
</dbReference>
<dbReference type="SUPFAM" id="SSF52374">
    <property type="entry name" value="Nucleotidylyl transferase"/>
    <property type="match status" value="1"/>
</dbReference>
<evidence type="ECO:0000256" key="3">
    <source>
        <dbReference type="ARBA" id="ARBA00022598"/>
    </source>
</evidence>
<dbReference type="EMBL" id="QTJU01000003">
    <property type="protein sequence ID" value="RFM28028.1"/>
    <property type="molecule type" value="Genomic_DNA"/>
</dbReference>
<comment type="subunit">
    <text evidence="9">Monomer.</text>
</comment>
<keyword evidence="2 9" id="KW-0963">Cytoplasm</keyword>
<comment type="caution">
    <text evidence="13">The sequence shown here is derived from an EMBL/GenBank/DDBJ whole genome shotgun (WGS) entry which is preliminary data.</text>
</comment>
<feature type="domain" description="Arginyl tRNA synthetase N-terminal" evidence="12">
    <location>
        <begin position="1"/>
        <end position="89"/>
    </location>
</feature>
<dbReference type="EC" id="6.1.1.19" evidence="9"/>
<dbReference type="NCBIfam" id="TIGR00456">
    <property type="entry name" value="argS"/>
    <property type="match status" value="1"/>
</dbReference>
<dbReference type="InterPro" id="IPR001278">
    <property type="entry name" value="Arg-tRNA-ligase"/>
</dbReference>
<evidence type="ECO:0000259" key="11">
    <source>
        <dbReference type="SMART" id="SM00836"/>
    </source>
</evidence>
<dbReference type="InterPro" id="IPR005148">
    <property type="entry name" value="Arg-tRNA-synth_N"/>
</dbReference>
<dbReference type="InterPro" id="IPR001412">
    <property type="entry name" value="aa-tRNA-synth_I_CS"/>
</dbReference>
<dbReference type="GO" id="GO:0004814">
    <property type="term" value="F:arginine-tRNA ligase activity"/>
    <property type="evidence" value="ECO:0007669"/>
    <property type="project" value="UniProtKB-UniRule"/>
</dbReference>
<evidence type="ECO:0000259" key="12">
    <source>
        <dbReference type="SMART" id="SM01016"/>
    </source>
</evidence>
<evidence type="ECO:0000256" key="8">
    <source>
        <dbReference type="ARBA" id="ARBA00049339"/>
    </source>
</evidence>
<dbReference type="Gene3D" id="1.10.730.10">
    <property type="entry name" value="Isoleucyl-tRNA Synthetase, Domain 1"/>
    <property type="match status" value="1"/>
</dbReference>
<keyword evidence="7 9" id="KW-0030">Aminoacyl-tRNA synthetase</keyword>
<protein>
    <recommendedName>
        <fullName evidence="9">Arginine--tRNA ligase</fullName>
        <ecNumber evidence="9">6.1.1.19</ecNumber>
    </recommendedName>
    <alternativeName>
        <fullName evidence="9">Arginyl-tRNA synthetase</fullName>
        <shortName evidence="9">ArgRS</shortName>
    </alternativeName>
</protein>
<sequence length="645" mass="72526">MSVVAAIKQVSAQAIRELYQYDIQENEVLVNATKPEFTGDYTVVLFAFVKQLKKKPDVLGAELGEYLAKQNPGLFSGFNVISGFLNLEITAAWWLQFLQQQYNNSAFGTATPRGEKVMVEYSSPNTNKPLHLGHLRNNFLGWSIAEILKANGNEIAKTCIVNDRGVHICKSMIAWQRFANGATPETTHEKGDHFVGDYYVQFNDELKKQAKPIADAIYAGNAASLLSEAEQTLATKHLEKINQLEGLLADPAKNEKQKTSLNEKIAEEKEGIKDIAENATEIMKATKQMLVDWENGVPEVIDLWKRMNSWVYAGFDETYKRIGSDFDKIYYESNTYLLGKDLVEEGLQKGVFFQKEDGSVWIDLTADGLDEKLVRRKDGTSVYITQDIGLAELKQKEFNASQSIYVVGDEQNYHFRVLKLICQKLGLPSADGIYHLSYGMVELPTGKMKSREGTVVDADDLVAEMVNIAKQRTEELGKVKDFTEAELTELYETIGLGALKFFLLRVDPKKKMIFNPEESIDFHGFTGPFIQYTHARIKSILRKENAWPGVDVSNESLLPLEKEVTVQLEQFPVVINEAGTEHDPSKIAIYVFNLAQVFNSFYTAHSIGNAESPAKKQLRLQLAQLTAQTLKNGMQLLGIQVPERM</sequence>
<dbReference type="RefSeq" id="WP_116847274.1">
    <property type="nucleotide sequence ID" value="NZ_QTJU01000003.1"/>
</dbReference>
<organism evidence="13 14">
    <name type="scientific">Deminuibacter soli</name>
    <dbReference type="NCBI Taxonomy" id="2291815"/>
    <lineage>
        <taxon>Bacteria</taxon>
        <taxon>Pseudomonadati</taxon>
        <taxon>Bacteroidota</taxon>
        <taxon>Chitinophagia</taxon>
        <taxon>Chitinophagales</taxon>
        <taxon>Chitinophagaceae</taxon>
        <taxon>Deminuibacter</taxon>
    </lineage>
</organism>
<keyword evidence="14" id="KW-1185">Reference proteome</keyword>
<comment type="catalytic activity">
    <reaction evidence="8 9">
        <text>tRNA(Arg) + L-arginine + ATP = L-arginyl-tRNA(Arg) + AMP + diphosphate</text>
        <dbReference type="Rhea" id="RHEA:20301"/>
        <dbReference type="Rhea" id="RHEA-COMP:9658"/>
        <dbReference type="Rhea" id="RHEA-COMP:9673"/>
        <dbReference type="ChEBI" id="CHEBI:30616"/>
        <dbReference type="ChEBI" id="CHEBI:32682"/>
        <dbReference type="ChEBI" id="CHEBI:33019"/>
        <dbReference type="ChEBI" id="CHEBI:78442"/>
        <dbReference type="ChEBI" id="CHEBI:78513"/>
        <dbReference type="ChEBI" id="CHEBI:456215"/>
        <dbReference type="EC" id="6.1.1.19"/>
    </reaction>
</comment>
<dbReference type="SMART" id="SM01016">
    <property type="entry name" value="Arg_tRNA_synt_N"/>
    <property type="match status" value="1"/>
</dbReference>
<dbReference type="FunFam" id="1.10.730.10:FF:000006">
    <property type="entry name" value="Arginyl-tRNA synthetase 2, mitochondrial"/>
    <property type="match status" value="1"/>
</dbReference>
<dbReference type="Pfam" id="PF03485">
    <property type="entry name" value="Arg_tRNA_synt_N"/>
    <property type="match status" value="1"/>
</dbReference>
<dbReference type="SUPFAM" id="SSF47323">
    <property type="entry name" value="Anticodon-binding domain of a subclass of class I aminoacyl-tRNA synthetases"/>
    <property type="match status" value="1"/>
</dbReference>
<evidence type="ECO:0000256" key="4">
    <source>
        <dbReference type="ARBA" id="ARBA00022741"/>
    </source>
</evidence>
<dbReference type="Pfam" id="PF05746">
    <property type="entry name" value="DALR_1"/>
    <property type="match status" value="1"/>
</dbReference>
<evidence type="ECO:0000313" key="13">
    <source>
        <dbReference type="EMBL" id="RFM28028.1"/>
    </source>
</evidence>
<evidence type="ECO:0000256" key="6">
    <source>
        <dbReference type="ARBA" id="ARBA00022917"/>
    </source>
</evidence>
<dbReference type="PANTHER" id="PTHR11956">
    <property type="entry name" value="ARGINYL-TRNA SYNTHETASE"/>
    <property type="match status" value="1"/>
</dbReference>
<feature type="short sequence motif" description="'HIGH' region" evidence="9">
    <location>
        <begin position="124"/>
        <end position="134"/>
    </location>
</feature>
<dbReference type="InterPro" id="IPR035684">
    <property type="entry name" value="ArgRS_core"/>
</dbReference>
<evidence type="ECO:0000256" key="9">
    <source>
        <dbReference type="HAMAP-Rule" id="MF_00123"/>
    </source>
</evidence>
<dbReference type="AlphaFoldDB" id="A0A3E1NJR8"/>